<evidence type="ECO:0000256" key="2">
    <source>
        <dbReference type="PROSITE-ProRule" id="PRU00708"/>
    </source>
</evidence>
<dbReference type="PANTHER" id="PTHR46128">
    <property type="entry name" value="MITOCHONDRIAL GROUP I INTRON SPLICING FACTOR CCM1"/>
    <property type="match status" value="1"/>
</dbReference>
<dbReference type="AlphaFoldDB" id="A0A8J5FXW8"/>
<comment type="similarity">
    <text evidence="1">Belongs to the PPR family. P subfamily.</text>
</comment>
<name>A0A8J5FXW8_ZINOF</name>
<dbReference type="PROSITE" id="PS51375">
    <property type="entry name" value="PPR"/>
    <property type="match status" value="1"/>
</dbReference>
<accession>A0A8J5FXW8</accession>
<evidence type="ECO:0000313" key="4">
    <source>
        <dbReference type="Proteomes" id="UP000734854"/>
    </source>
</evidence>
<sequence>MRRALTAAAILLHRRSPVVFISTSASPLSPPPPLEPSAFLTDVELAEIRLLVRRLCESDRHDAAVRLITTALLADPPLDALPIASLADRLSSLPDMVAAMSLLTALRYHPRHPSPIPFCYSLISSYFQNSRPKEAAKVLSWLFRSDTPCRPDAEVYRISVEGFCRLGRMLDALIAVKEMVSDRITPASETRVTIYRGLLQQARVDEAQELDPALMVIEQSGEGFGDVLKLLDRIIKNWE</sequence>
<gene>
    <name evidence="3" type="ORF">ZIOFF_042734</name>
</gene>
<protein>
    <recommendedName>
        <fullName evidence="5">Pentatricopeptide repeat-containing protein</fullName>
    </recommendedName>
</protein>
<reference evidence="3 4" key="1">
    <citation type="submission" date="2020-08" db="EMBL/GenBank/DDBJ databases">
        <title>Plant Genome Project.</title>
        <authorList>
            <person name="Zhang R.-G."/>
        </authorList>
    </citation>
    <scope>NUCLEOTIDE SEQUENCE [LARGE SCALE GENOMIC DNA]</scope>
    <source>
        <tissue evidence="3">Rhizome</tissue>
    </source>
</reference>
<comment type="caution">
    <text evidence="3">The sequence shown here is derived from an EMBL/GenBank/DDBJ whole genome shotgun (WGS) entry which is preliminary data.</text>
</comment>
<dbReference type="Pfam" id="PF01535">
    <property type="entry name" value="PPR"/>
    <property type="match status" value="2"/>
</dbReference>
<keyword evidence="4" id="KW-1185">Reference proteome</keyword>
<dbReference type="OrthoDB" id="1938089at2759"/>
<proteinExistence type="inferred from homology"/>
<organism evidence="3 4">
    <name type="scientific">Zingiber officinale</name>
    <name type="common">Ginger</name>
    <name type="synonym">Amomum zingiber</name>
    <dbReference type="NCBI Taxonomy" id="94328"/>
    <lineage>
        <taxon>Eukaryota</taxon>
        <taxon>Viridiplantae</taxon>
        <taxon>Streptophyta</taxon>
        <taxon>Embryophyta</taxon>
        <taxon>Tracheophyta</taxon>
        <taxon>Spermatophyta</taxon>
        <taxon>Magnoliopsida</taxon>
        <taxon>Liliopsida</taxon>
        <taxon>Zingiberales</taxon>
        <taxon>Zingiberaceae</taxon>
        <taxon>Zingiber</taxon>
    </lineage>
</organism>
<evidence type="ECO:0000313" key="3">
    <source>
        <dbReference type="EMBL" id="KAG6494947.1"/>
    </source>
</evidence>
<dbReference type="InterPro" id="IPR002885">
    <property type="entry name" value="PPR_rpt"/>
</dbReference>
<dbReference type="PANTHER" id="PTHR46128:SF211">
    <property type="entry name" value="PENTACOTRIPEPTIDE-REPEAT REGION OF PRORP DOMAIN-CONTAINING PROTEIN"/>
    <property type="match status" value="1"/>
</dbReference>
<dbReference type="InterPro" id="IPR050872">
    <property type="entry name" value="PPR_P_subfamily"/>
</dbReference>
<evidence type="ECO:0000256" key="1">
    <source>
        <dbReference type="ARBA" id="ARBA00007626"/>
    </source>
</evidence>
<evidence type="ECO:0008006" key="5">
    <source>
        <dbReference type="Google" id="ProtNLM"/>
    </source>
</evidence>
<dbReference type="EMBL" id="JACMSC010000012">
    <property type="protein sequence ID" value="KAG6494947.1"/>
    <property type="molecule type" value="Genomic_DNA"/>
</dbReference>
<feature type="repeat" description="PPR" evidence="2">
    <location>
        <begin position="152"/>
        <end position="186"/>
    </location>
</feature>
<dbReference type="Proteomes" id="UP000734854">
    <property type="component" value="Unassembled WGS sequence"/>
</dbReference>